<organism evidence="3">
    <name type="scientific">Perkinsus marinus (strain ATCC 50983 / TXsc)</name>
    <dbReference type="NCBI Taxonomy" id="423536"/>
    <lineage>
        <taxon>Eukaryota</taxon>
        <taxon>Sar</taxon>
        <taxon>Alveolata</taxon>
        <taxon>Perkinsozoa</taxon>
        <taxon>Perkinsea</taxon>
        <taxon>Perkinsida</taxon>
        <taxon>Perkinsidae</taxon>
        <taxon>Perkinsus</taxon>
    </lineage>
</organism>
<name>C5KRW6_PERM5</name>
<protein>
    <submittedName>
        <fullName evidence="2">Gliding-associated protein 45, putative</fullName>
    </submittedName>
</protein>
<evidence type="ECO:0000313" key="3">
    <source>
        <dbReference type="Proteomes" id="UP000007800"/>
    </source>
</evidence>
<keyword evidence="1" id="KW-0175">Coiled coil</keyword>
<dbReference type="GeneID" id="9059004"/>
<evidence type="ECO:0000313" key="2">
    <source>
        <dbReference type="EMBL" id="EER12807.1"/>
    </source>
</evidence>
<evidence type="ECO:0000256" key="1">
    <source>
        <dbReference type="SAM" id="Coils"/>
    </source>
</evidence>
<keyword evidence="3" id="KW-1185">Reference proteome</keyword>
<dbReference type="Proteomes" id="UP000007800">
    <property type="component" value="Unassembled WGS sequence"/>
</dbReference>
<dbReference type="RefSeq" id="XP_002781012.1">
    <property type="nucleotide sequence ID" value="XM_002780966.1"/>
</dbReference>
<sequence length="228" mass="25681">MSYIQWDADNNAHSQNFSIATPPGSKVGSSEECSRLLKELHRRKLTETRMADEIDQLERERAALKSQLAEAADSLRERQRELASASTDLEVSRAGERGAVCEAERSRSELDKLRVENARLKRELEDRIRDGALLVVDRENTIRHLQQALHSAISWALENDEAGAVLEQAPSSTDVKASTSSTTLDVDLGWAPSEIMDYFETYDTMYYTCEIDTANGAEELIEVKEEWS</sequence>
<dbReference type="EMBL" id="GG675931">
    <property type="protein sequence ID" value="EER12807.1"/>
    <property type="molecule type" value="Genomic_DNA"/>
</dbReference>
<gene>
    <name evidence="2" type="ORF">Pmar_PMAR018062</name>
</gene>
<feature type="coiled-coil region" evidence="1">
    <location>
        <begin position="47"/>
        <end position="130"/>
    </location>
</feature>
<proteinExistence type="predicted"/>
<dbReference type="OrthoDB" id="10255000at2759"/>
<dbReference type="AlphaFoldDB" id="C5KRW6"/>
<dbReference type="InParanoid" id="C5KRW6"/>
<reference evidence="2 3" key="1">
    <citation type="submission" date="2008-07" db="EMBL/GenBank/DDBJ databases">
        <authorList>
            <person name="El-Sayed N."/>
            <person name="Caler E."/>
            <person name="Inman J."/>
            <person name="Amedeo P."/>
            <person name="Hass B."/>
            <person name="Wortman J."/>
        </authorList>
    </citation>
    <scope>NUCLEOTIDE SEQUENCE [LARGE SCALE GENOMIC DNA]</scope>
    <source>
        <strain evidence="3">ATCC 50983 / TXsc</strain>
    </source>
</reference>
<accession>C5KRW6</accession>